<gene>
    <name evidence="2" type="ORF">PMAYCL1PPCAC_28010</name>
</gene>
<dbReference type="InterPro" id="IPR052860">
    <property type="entry name" value="NRL-GPCR1"/>
</dbReference>
<evidence type="ECO:0000313" key="2">
    <source>
        <dbReference type="EMBL" id="GMR57815.1"/>
    </source>
</evidence>
<feature type="transmembrane region" description="Helical" evidence="1">
    <location>
        <begin position="7"/>
        <end position="27"/>
    </location>
</feature>
<evidence type="ECO:0000256" key="1">
    <source>
        <dbReference type="SAM" id="Phobius"/>
    </source>
</evidence>
<proteinExistence type="predicted"/>
<dbReference type="Proteomes" id="UP001328107">
    <property type="component" value="Unassembled WGS sequence"/>
</dbReference>
<organism evidence="2 3">
    <name type="scientific">Pristionchus mayeri</name>
    <dbReference type="NCBI Taxonomy" id="1317129"/>
    <lineage>
        <taxon>Eukaryota</taxon>
        <taxon>Metazoa</taxon>
        <taxon>Ecdysozoa</taxon>
        <taxon>Nematoda</taxon>
        <taxon>Chromadorea</taxon>
        <taxon>Rhabditida</taxon>
        <taxon>Rhabditina</taxon>
        <taxon>Diplogasteromorpha</taxon>
        <taxon>Diplogasteroidea</taxon>
        <taxon>Neodiplogasteridae</taxon>
        <taxon>Pristionchus</taxon>
    </lineage>
</organism>
<comment type="caution">
    <text evidence="2">The sequence shown here is derived from an EMBL/GenBank/DDBJ whole genome shotgun (WGS) entry which is preliminary data.</text>
</comment>
<feature type="non-terminal residue" evidence="2">
    <location>
        <position position="1"/>
    </location>
</feature>
<name>A0AAN5D850_9BILA</name>
<dbReference type="EMBL" id="BTRK01000006">
    <property type="protein sequence ID" value="GMR57815.1"/>
    <property type="molecule type" value="Genomic_DNA"/>
</dbReference>
<dbReference type="PANTHER" id="PTHR47521">
    <property type="entry name" value="SERPENTINE RECEPTOR, CLASS E (EPSILON)-RELATED"/>
    <property type="match status" value="1"/>
</dbReference>
<dbReference type="AlphaFoldDB" id="A0AAN5D850"/>
<evidence type="ECO:0000313" key="3">
    <source>
        <dbReference type="Proteomes" id="UP001328107"/>
    </source>
</evidence>
<keyword evidence="3" id="KW-1185">Reference proteome</keyword>
<keyword evidence="1" id="KW-1133">Transmembrane helix</keyword>
<reference evidence="3" key="1">
    <citation type="submission" date="2022-10" db="EMBL/GenBank/DDBJ databases">
        <title>Genome assembly of Pristionchus species.</title>
        <authorList>
            <person name="Yoshida K."/>
            <person name="Sommer R.J."/>
        </authorList>
    </citation>
    <scope>NUCLEOTIDE SEQUENCE [LARGE SCALE GENOMIC DNA]</scope>
    <source>
        <strain evidence="3">RS5460</strain>
    </source>
</reference>
<sequence length="106" mass="12288">RFQVKEVLDFSLAILPSVILSAIMHTLSLVPTLLMINGVISYAVCSVLYYSIHSLNCIVTKLTLIICHKGMRQRFQLLIFRKVRNSKTKRIKIDVEREGNQYFEKM</sequence>
<accession>A0AAN5D850</accession>
<keyword evidence="1" id="KW-0472">Membrane</keyword>
<protein>
    <recommendedName>
        <fullName evidence="4">G protein-coupled receptor</fullName>
    </recommendedName>
</protein>
<dbReference type="PANTHER" id="PTHR47521:SF18">
    <property type="entry name" value="G PROTEIN-COUPLED RECEPTOR-RELATED"/>
    <property type="match status" value="1"/>
</dbReference>
<evidence type="ECO:0008006" key="4">
    <source>
        <dbReference type="Google" id="ProtNLM"/>
    </source>
</evidence>
<feature type="non-terminal residue" evidence="2">
    <location>
        <position position="106"/>
    </location>
</feature>
<keyword evidence="1" id="KW-0812">Transmembrane</keyword>
<feature type="transmembrane region" description="Helical" evidence="1">
    <location>
        <begin position="33"/>
        <end position="52"/>
    </location>
</feature>